<name>A0ABQ6JDA9_9ACTN</name>
<organism evidence="2 3">
    <name type="scientific">Angustibacter aerolatus</name>
    <dbReference type="NCBI Taxonomy" id="1162965"/>
    <lineage>
        <taxon>Bacteria</taxon>
        <taxon>Bacillati</taxon>
        <taxon>Actinomycetota</taxon>
        <taxon>Actinomycetes</taxon>
        <taxon>Kineosporiales</taxon>
        <taxon>Kineosporiaceae</taxon>
    </lineage>
</organism>
<feature type="region of interest" description="Disordered" evidence="1">
    <location>
        <begin position="48"/>
        <end position="86"/>
    </location>
</feature>
<evidence type="ECO:0008006" key="4">
    <source>
        <dbReference type="Google" id="ProtNLM"/>
    </source>
</evidence>
<proteinExistence type="predicted"/>
<sequence>MEEHLPWYRALSAEDRSWVGLVAQAGIGAFVAWFQSPDREPQVTADVFGTAPREPDPLGDAAAHPRPGAHGRRGGRGAGRAGVAAR</sequence>
<keyword evidence="3" id="KW-1185">Reference proteome</keyword>
<dbReference type="Proteomes" id="UP001157017">
    <property type="component" value="Unassembled WGS sequence"/>
</dbReference>
<evidence type="ECO:0000256" key="1">
    <source>
        <dbReference type="SAM" id="MobiDB-lite"/>
    </source>
</evidence>
<accession>A0ABQ6JDA9</accession>
<evidence type="ECO:0000313" key="3">
    <source>
        <dbReference type="Proteomes" id="UP001157017"/>
    </source>
</evidence>
<reference evidence="3" key="1">
    <citation type="journal article" date="2019" name="Int. J. Syst. Evol. Microbiol.">
        <title>The Global Catalogue of Microorganisms (GCM) 10K type strain sequencing project: providing services to taxonomists for standard genome sequencing and annotation.</title>
        <authorList>
            <consortium name="The Broad Institute Genomics Platform"/>
            <consortium name="The Broad Institute Genome Sequencing Center for Infectious Disease"/>
            <person name="Wu L."/>
            <person name="Ma J."/>
        </authorList>
    </citation>
    <scope>NUCLEOTIDE SEQUENCE [LARGE SCALE GENOMIC DNA]</scope>
    <source>
        <strain evidence="3">NBRC 108730</strain>
    </source>
</reference>
<evidence type="ECO:0000313" key="2">
    <source>
        <dbReference type="EMBL" id="GMA84756.1"/>
    </source>
</evidence>
<protein>
    <recommendedName>
        <fullName evidence="4">PucR family transcriptional regulator</fullName>
    </recommendedName>
</protein>
<gene>
    <name evidence="2" type="ORF">GCM10025868_00060</name>
</gene>
<dbReference type="EMBL" id="BSUZ01000001">
    <property type="protein sequence ID" value="GMA84756.1"/>
    <property type="molecule type" value="Genomic_DNA"/>
</dbReference>
<comment type="caution">
    <text evidence="2">The sequence shown here is derived from an EMBL/GenBank/DDBJ whole genome shotgun (WGS) entry which is preliminary data.</text>
</comment>